<protein>
    <submittedName>
        <fullName evidence="1">Uncharacterized protein</fullName>
    </submittedName>
</protein>
<proteinExistence type="predicted"/>
<dbReference type="Proteomes" id="UP001055811">
    <property type="component" value="Linkage Group LG04"/>
</dbReference>
<gene>
    <name evidence="1" type="ORF">L2E82_24605</name>
</gene>
<comment type="caution">
    <text evidence="1">The sequence shown here is derived from an EMBL/GenBank/DDBJ whole genome shotgun (WGS) entry which is preliminary data.</text>
</comment>
<accession>A0ACB9E1H9</accession>
<sequence length="146" mass="16619">MEAKDTHQKSNATRYTHASRQNLSRSAAIPSTITVFLATHTSTIVTTTLTLTLQPDVNTAGHTGRGKRFGERRKGGGLAKRCLKLNSSMTHMVRLSIRTLLESSKRFLTRRRLLPEKLKFNLNLLEFSFMYVNDIVSLRIHNFIFN</sequence>
<name>A0ACB9E1H9_CICIN</name>
<dbReference type="EMBL" id="CM042012">
    <property type="protein sequence ID" value="KAI3752571.1"/>
    <property type="molecule type" value="Genomic_DNA"/>
</dbReference>
<evidence type="ECO:0000313" key="1">
    <source>
        <dbReference type="EMBL" id="KAI3752571.1"/>
    </source>
</evidence>
<keyword evidence="2" id="KW-1185">Reference proteome</keyword>
<reference evidence="2" key="1">
    <citation type="journal article" date="2022" name="Mol. Ecol. Resour.">
        <title>The genomes of chicory, endive, great burdock and yacon provide insights into Asteraceae palaeo-polyploidization history and plant inulin production.</title>
        <authorList>
            <person name="Fan W."/>
            <person name="Wang S."/>
            <person name="Wang H."/>
            <person name="Wang A."/>
            <person name="Jiang F."/>
            <person name="Liu H."/>
            <person name="Zhao H."/>
            <person name="Xu D."/>
            <person name="Zhang Y."/>
        </authorList>
    </citation>
    <scope>NUCLEOTIDE SEQUENCE [LARGE SCALE GENOMIC DNA]</scope>
    <source>
        <strain evidence="2">cv. Punajuju</strain>
    </source>
</reference>
<organism evidence="1 2">
    <name type="scientific">Cichorium intybus</name>
    <name type="common">Chicory</name>
    <dbReference type="NCBI Taxonomy" id="13427"/>
    <lineage>
        <taxon>Eukaryota</taxon>
        <taxon>Viridiplantae</taxon>
        <taxon>Streptophyta</taxon>
        <taxon>Embryophyta</taxon>
        <taxon>Tracheophyta</taxon>
        <taxon>Spermatophyta</taxon>
        <taxon>Magnoliopsida</taxon>
        <taxon>eudicotyledons</taxon>
        <taxon>Gunneridae</taxon>
        <taxon>Pentapetalae</taxon>
        <taxon>asterids</taxon>
        <taxon>campanulids</taxon>
        <taxon>Asterales</taxon>
        <taxon>Asteraceae</taxon>
        <taxon>Cichorioideae</taxon>
        <taxon>Cichorieae</taxon>
        <taxon>Cichoriinae</taxon>
        <taxon>Cichorium</taxon>
    </lineage>
</organism>
<reference evidence="1 2" key="2">
    <citation type="journal article" date="2022" name="Mol. Ecol. Resour.">
        <title>The genomes of chicory, endive, great burdock and yacon provide insights into Asteraceae paleo-polyploidization history and plant inulin production.</title>
        <authorList>
            <person name="Fan W."/>
            <person name="Wang S."/>
            <person name="Wang H."/>
            <person name="Wang A."/>
            <person name="Jiang F."/>
            <person name="Liu H."/>
            <person name="Zhao H."/>
            <person name="Xu D."/>
            <person name="Zhang Y."/>
        </authorList>
    </citation>
    <scope>NUCLEOTIDE SEQUENCE [LARGE SCALE GENOMIC DNA]</scope>
    <source>
        <strain evidence="2">cv. Punajuju</strain>
        <tissue evidence="1">Leaves</tissue>
    </source>
</reference>
<evidence type="ECO:0000313" key="2">
    <source>
        <dbReference type="Proteomes" id="UP001055811"/>
    </source>
</evidence>